<evidence type="ECO:0000256" key="1">
    <source>
        <dbReference type="ARBA" id="ARBA00001974"/>
    </source>
</evidence>
<dbReference type="Pfam" id="PF01494">
    <property type="entry name" value="FAD_binding_3"/>
    <property type="match status" value="1"/>
</dbReference>
<dbReference type="EMBL" id="BOMM01000050">
    <property type="protein sequence ID" value="GIE13696.1"/>
    <property type="molecule type" value="Genomic_DNA"/>
</dbReference>
<dbReference type="InterPro" id="IPR002938">
    <property type="entry name" value="FAD-bd"/>
</dbReference>
<name>A0A919MBI4_9ACTN</name>
<dbReference type="AlphaFoldDB" id="A0A919MBI4"/>
<dbReference type="InterPro" id="IPR036188">
    <property type="entry name" value="FAD/NAD-bd_sf"/>
</dbReference>
<evidence type="ECO:0000256" key="3">
    <source>
        <dbReference type="ARBA" id="ARBA00022827"/>
    </source>
</evidence>
<dbReference type="Pfam" id="PF21274">
    <property type="entry name" value="Rng_hyd_C"/>
    <property type="match status" value="1"/>
</dbReference>
<dbReference type="PRINTS" id="PR00420">
    <property type="entry name" value="RNGMNOXGNASE"/>
</dbReference>
<evidence type="ECO:0000313" key="6">
    <source>
        <dbReference type="EMBL" id="GIE13696.1"/>
    </source>
</evidence>
<keyword evidence="7" id="KW-1185">Reference proteome</keyword>
<dbReference type="Proteomes" id="UP000598174">
    <property type="component" value="Unassembled WGS sequence"/>
</dbReference>
<dbReference type="Gene3D" id="3.40.30.120">
    <property type="match status" value="1"/>
</dbReference>
<comment type="caution">
    <text evidence="6">The sequence shown here is derived from an EMBL/GenBank/DDBJ whole genome shotgun (WGS) entry which is preliminary data.</text>
</comment>
<evidence type="ECO:0000256" key="2">
    <source>
        <dbReference type="ARBA" id="ARBA00022630"/>
    </source>
</evidence>
<dbReference type="PANTHER" id="PTHR43004:SF19">
    <property type="entry name" value="BINDING MONOOXYGENASE, PUTATIVE (JCVI)-RELATED"/>
    <property type="match status" value="1"/>
</dbReference>
<keyword evidence="4" id="KW-0472">Membrane</keyword>
<keyword evidence="4" id="KW-1133">Transmembrane helix</keyword>
<dbReference type="SUPFAM" id="SSF51905">
    <property type="entry name" value="FAD/NAD(P)-binding domain"/>
    <property type="match status" value="1"/>
</dbReference>
<keyword evidence="3" id="KW-0274">FAD</keyword>
<feature type="transmembrane region" description="Helical" evidence="4">
    <location>
        <begin position="7"/>
        <end position="25"/>
    </location>
</feature>
<dbReference type="Gene3D" id="3.30.9.10">
    <property type="entry name" value="D-Amino Acid Oxidase, subunit A, domain 2"/>
    <property type="match status" value="1"/>
</dbReference>
<proteinExistence type="predicted"/>
<protein>
    <submittedName>
        <fullName evidence="6">FAD-dependent oxidoreductase</fullName>
    </submittedName>
</protein>
<comment type="cofactor">
    <cofactor evidence="1">
        <name>FAD</name>
        <dbReference type="ChEBI" id="CHEBI:57692"/>
    </cofactor>
</comment>
<sequence length="549" mass="57488">MTDESRPVLIVGGAVVGLSAALFMARRGIPVLLVERHPSVLRHPRARVINPRTVEVLRSVGLGDRIFALRSLTSDLAEKTMVRAAHLSAPEIFAVPMAEEAPGLDAEVTPADWCSIDQDKLEEVLAEEAVAAGAEIRFETELVSFESDSDGVTAVLRDVRSGAERTVRADYLVAADGRASAVREALQIGSSGPGTLVHQLSIVFKADLSAPLRGRDLGLGYFDEPTPGTMLMPLDGDRWVFYTPYDPDAGDGLDAWDEQRCVDAVRAAVGVPDLTVEEIDVQIPATGTKILGFEIAAAVAGRLRSGRVFLAGDAAHAVPPTGALGASTGIQDAHNLAWKLAAVVSGAAGPELLDSYEAERLPVARLTADYALREMQERSGPGDEANDAISYAAMILGYVYRSGAVLGADPDGPGALSPDRLGAPGTRAPHLWIQGTTGKRSLLDSFDGGWVVVTGTAGRPWAEAAARVTDAGFPVRAVVIGSAEAVDLDQRWPAAYGVEPGGAVLVRPDGFVAWRSAEPVADPVSALTDALSALLHVSLPAASTDSVPA</sequence>
<dbReference type="GO" id="GO:0071949">
    <property type="term" value="F:FAD binding"/>
    <property type="evidence" value="ECO:0007669"/>
    <property type="project" value="InterPro"/>
</dbReference>
<dbReference type="InterPro" id="IPR050641">
    <property type="entry name" value="RIFMO-like"/>
</dbReference>
<keyword evidence="2" id="KW-0285">Flavoprotein</keyword>
<evidence type="ECO:0000256" key="4">
    <source>
        <dbReference type="SAM" id="Phobius"/>
    </source>
</evidence>
<evidence type="ECO:0000313" key="7">
    <source>
        <dbReference type="Proteomes" id="UP000598174"/>
    </source>
</evidence>
<keyword evidence="4" id="KW-0812">Transmembrane</keyword>
<reference evidence="6" key="1">
    <citation type="submission" date="2021-01" db="EMBL/GenBank/DDBJ databases">
        <title>Whole genome shotgun sequence of Actinoplanes ferrugineus NBRC 15555.</title>
        <authorList>
            <person name="Komaki H."/>
            <person name="Tamura T."/>
        </authorList>
    </citation>
    <scope>NUCLEOTIDE SEQUENCE</scope>
    <source>
        <strain evidence="6">NBRC 15555</strain>
    </source>
</reference>
<dbReference type="PANTHER" id="PTHR43004">
    <property type="entry name" value="TRK SYSTEM POTASSIUM UPTAKE PROTEIN"/>
    <property type="match status" value="1"/>
</dbReference>
<evidence type="ECO:0000259" key="5">
    <source>
        <dbReference type="Pfam" id="PF01494"/>
    </source>
</evidence>
<accession>A0A919MBI4</accession>
<organism evidence="6 7">
    <name type="scientific">Paractinoplanes ferrugineus</name>
    <dbReference type="NCBI Taxonomy" id="113564"/>
    <lineage>
        <taxon>Bacteria</taxon>
        <taxon>Bacillati</taxon>
        <taxon>Actinomycetota</taxon>
        <taxon>Actinomycetes</taxon>
        <taxon>Micromonosporales</taxon>
        <taxon>Micromonosporaceae</taxon>
        <taxon>Paractinoplanes</taxon>
    </lineage>
</organism>
<dbReference type="Gene3D" id="3.50.50.60">
    <property type="entry name" value="FAD/NAD(P)-binding domain"/>
    <property type="match status" value="1"/>
</dbReference>
<gene>
    <name evidence="6" type="ORF">Afe05nite_55360</name>
</gene>
<dbReference type="RefSeq" id="WP_203820139.1">
    <property type="nucleotide sequence ID" value="NZ_BAAABP010000002.1"/>
</dbReference>
<dbReference type="GO" id="GO:0016709">
    <property type="term" value="F:oxidoreductase activity, acting on paired donors, with incorporation or reduction of molecular oxygen, NAD(P)H as one donor, and incorporation of one atom of oxygen"/>
    <property type="evidence" value="ECO:0007669"/>
    <property type="project" value="UniProtKB-ARBA"/>
</dbReference>
<feature type="domain" description="FAD-binding" evidence="5">
    <location>
        <begin position="7"/>
        <end position="369"/>
    </location>
</feature>